<proteinExistence type="inferred from homology"/>
<evidence type="ECO:0000313" key="6">
    <source>
        <dbReference type="EMBL" id="KIC10160.1"/>
    </source>
</evidence>
<dbReference type="PRINTS" id="PR00107">
    <property type="entry name" value="PHOSPHOCPHPR"/>
</dbReference>
<dbReference type="PATRIC" id="fig|1056807.3.peg.758"/>
<comment type="similarity">
    <text evidence="2">Belongs to the HPr family.</text>
</comment>
<dbReference type="InterPro" id="IPR000032">
    <property type="entry name" value="HPr-like"/>
</dbReference>
<comment type="subcellular location">
    <subcellularLocation>
        <location evidence="1">Cytoplasm</location>
    </subcellularLocation>
</comment>
<keyword evidence="3" id="KW-0963">Cytoplasm</keyword>
<accession>A0A0C1GVA4</accession>
<dbReference type="Proteomes" id="UP000829504">
    <property type="component" value="Chromosome"/>
</dbReference>
<evidence type="ECO:0000256" key="1">
    <source>
        <dbReference type="ARBA" id="ARBA00004496"/>
    </source>
</evidence>
<dbReference type="PROSITE" id="PS00369">
    <property type="entry name" value="PTS_HPR_HIS"/>
    <property type="match status" value="1"/>
</dbReference>
<evidence type="ECO:0000256" key="3">
    <source>
        <dbReference type="ARBA" id="ARBA00022490"/>
    </source>
</evidence>
<reference evidence="7 9" key="2">
    <citation type="submission" date="2022-03" db="EMBL/GenBank/DDBJ databases">
        <title>Genome sequencing of Morococcus cerebrosus.</title>
        <authorList>
            <person name="Baek M.-G."/>
            <person name="Yi H."/>
        </authorList>
    </citation>
    <scope>NUCLEOTIDE SEQUENCE [LARGE SCALE GENOMIC DNA]</scope>
    <source>
        <strain evidence="7 9">CIP 81.93</strain>
    </source>
</reference>
<evidence type="ECO:0000313" key="8">
    <source>
        <dbReference type="Proteomes" id="UP000031390"/>
    </source>
</evidence>
<protein>
    <submittedName>
        <fullName evidence="7">HPr family phosphocarrier protein</fullName>
    </submittedName>
    <submittedName>
        <fullName evidence="6">Phosphocarrier protein HPr</fullName>
    </submittedName>
</protein>
<gene>
    <name evidence="6" type="ORF">MCC93_07870</name>
    <name evidence="7" type="ORF">MON37_00185</name>
</gene>
<dbReference type="Pfam" id="PF00381">
    <property type="entry name" value="PTS-HPr"/>
    <property type="match status" value="1"/>
</dbReference>
<dbReference type="PROSITE" id="PS51350">
    <property type="entry name" value="PTS_HPR_DOM"/>
    <property type="match status" value="1"/>
</dbReference>
<sequence length="89" mass="9720">MQKQQIEIINKLGLHARASSKFTQTASQFQSEVWVTKNGSRVNGKSIMGLMMLAAAKGTIIELETDGLDEVAAMKALTDLINDYFGEGE</sequence>
<dbReference type="AlphaFoldDB" id="A0A0C1GVA4"/>
<dbReference type="EMBL" id="JUFZ01000031">
    <property type="protein sequence ID" value="KIC10160.1"/>
    <property type="molecule type" value="Genomic_DNA"/>
</dbReference>
<dbReference type="CDD" id="cd00367">
    <property type="entry name" value="PTS-HPr_like"/>
    <property type="match status" value="1"/>
</dbReference>
<keyword evidence="9" id="KW-1185">Reference proteome</keyword>
<dbReference type="Gene3D" id="3.30.1340.10">
    <property type="entry name" value="HPr-like"/>
    <property type="match status" value="1"/>
</dbReference>
<dbReference type="InterPro" id="IPR002114">
    <property type="entry name" value="PTS_HPr_Ser_P_site"/>
</dbReference>
<dbReference type="SUPFAM" id="SSF55594">
    <property type="entry name" value="HPr-like"/>
    <property type="match status" value="1"/>
</dbReference>
<dbReference type="GO" id="GO:0009401">
    <property type="term" value="P:phosphoenolpyruvate-dependent sugar phosphotransferase system"/>
    <property type="evidence" value="ECO:0007669"/>
    <property type="project" value="UniProtKB-KW"/>
</dbReference>
<dbReference type="InterPro" id="IPR035895">
    <property type="entry name" value="HPr-like_sf"/>
</dbReference>
<dbReference type="EMBL" id="CP094242">
    <property type="protein sequence ID" value="UNV87418.1"/>
    <property type="molecule type" value="Genomic_DNA"/>
</dbReference>
<reference evidence="6 8" key="1">
    <citation type="submission" date="2014-12" db="EMBL/GenBank/DDBJ databases">
        <title>Genome sequence of Morococcus cerebrosus.</title>
        <authorList>
            <person name="Shin S.-K."/>
            <person name="Yi H."/>
        </authorList>
    </citation>
    <scope>NUCLEOTIDE SEQUENCE [LARGE SCALE GENOMIC DNA]</scope>
    <source>
        <strain evidence="6 8">CIP 81.93</strain>
    </source>
</reference>
<dbReference type="NCBIfam" id="TIGR01003">
    <property type="entry name" value="PTS_HPr_family"/>
    <property type="match status" value="1"/>
</dbReference>
<keyword evidence="4" id="KW-0598">Phosphotransferase system</keyword>
<evidence type="ECO:0000256" key="4">
    <source>
        <dbReference type="ARBA" id="ARBA00022683"/>
    </source>
</evidence>
<evidence type="ECO:0000259" key="5">
    <source>
        <dbReference type="PROSITE" id="PS51350"/>
    </source>
</evidence>
<evidence type="ECO:0000313" key="9">
    <source>
        <dbReference type="Proteomes" id="UP000829504"/>
    </source>
</evidence>
<feature type="domain" description="HPr" evidence="5">
    <location>
        <begin position="1"/>
        <end position="88"/>
    </location>
</feature>
<evidence type="ECO:0000313" key="7">
    <source>
        <dbReference type="EMBL" id="UNV87418.1"/>
    </source>
</evidence>
<dbReference type="PANTHER" id="PTHR33705:SF2">
    <property type="entry name" value="PHOSPHOCARRIER PROTEIN NPR"/>
    <property type="match status" value="1"/>
</dbReference>
<dbReference type="GO" id="GO:0005737">
    <property type="term" value="C:cytoplasm"/>
    <property type="evidence" value="ECO:0007669"/>
    <property type="project" value="UniProtKB-SubCell"/>
</dbReference>
<name>A0A0C1GVA4_9NEIS</name>
<dbReference type="InterPro" id="IPR001020">
    <property type="entry name" value="PTS_HPr_His_P_site"/>
</dbReference>
<dbReference type="RefSeq" id="WP_003755888.1">
    <property type="nucleotide sequence ID" value="NZ_CP094242.1"/>
</dbReference>
<organism evidence="6 8">
    <name type="scientific">Morococcus cerebrosus</name>
    <dbReference type="NCBI Taxonomy" id="1056807"/>
    <lineage>
        <taxon>Bacteria</taxon>
        <taxon>Pseudomonadati</taxon>
        <taxon>Pseudomonadota</taxon>
        <taxon>Betaproteobacteria</taxon>
        <taxon>Neisseriales</taxon>
        <taxon>Neisseriaceae</taxon>
        <taxon>Morococcus</taxon>
    </lineage>
</organism>
<dbReference type="PROSITE" id="PS00589">
    <property type="entry name" value="PTS_HPR_SER"/>
    <property type="match status" value="1"/>
</dbReference>
<evidence type="ECO:0000256" key="2">
    <source>
        <dbReference type="ARBA" id="ARBA00010736"/>
    </source>
</evidence>
<dbReference type="PANTHER" id="PTHR33705">
    <property type="entry name" value="PHOSPHOCARRIER PROTEIN HPR"/>
    <property type="match status" value="1"/>
</dbReference>
<dbReference type="Proteomes" id="UP000031390">
    <property type="component" value="Unassembled WGS sequence"/>
</dbReference>
<dbReference type="InterPro" id="IPR050399">
    <property type="entry name" value="HPr"/>
</dbReference>